<evidence type="ECO:0000313" key="1">
    <source>
        <dbReference type="EMBL" id="EKC28266.1"/>
    </source>
</evidence>
<gene>
    <name evidence="1" type="ORF">CGI_10016291</name>
</gene>
<name>K1R334_MAGGI</name>
<protein>
    <submittedName>
        <fullName evidence="1">Uncharacterized protein</fullName>
    </submittedName>
</protein>
<dbReference type="HOGENOM" id="CLU_2361739_0_0_1"/>
<dbReference type="AlphaFoldDB" id="K1R334"/>
<reference evidence="1" key="1">
    <citation type="journal article" date="2012" name="Nature">
        <title>The oyster genome reveals stress adaptation and complexity of shell formation.</title>
        <authorList>
            <person name="Zhang G."/>
            <person name="Fang X."/>
            <person name="Guo X."/>
            <person name="Li L."/>
            <person name="Luo R."/>
            <person name="Xu F."/>
            <person name="Yang P."/>
            <person name="Zhang L."/>
            <person name="Wang X."/>
            <person name="Qi H."/>
            <person name="Xiong Z."/>
            <person name="Que H."/>
            <person name="Xie Y."/>
            <person name="Holland P.W."/>
            <person name="Paps J."/>
            <person name="Zhu Y."/>
            <person name="Wu F."/>
            <person name="Chen Y."/>
            <person name="Wang J."/>
            <person name="Peng C."/>
            <person name="Meng J."/>
            <person name="Yang L."/>
            <person name="Liu J."/>
            <person name="Wen B."/>
            <person name="Zhang N."/>
            <person name="Huang Z."/>
            <person name="Zhu Q."/>
            <person name="Feng Y."/>
            <person name="Mount A."/>
            <person name="Hedgecock D."/>
            <person name="Xu Z."/>
            <person name="Liu Y."/>
            <person name="Domazet-Loso T."/>
            <person name="Du Y."/>
            <person name="Sun X."/>
            <person name="Zhang S."/>
            <person name="Liu B."/>
            <person name="Cheng P."/>
            <person name="Jiang X."/>
            <person name="Li J."/>
            <person name="Fan D."/>
            <person name="Wang W."/>
            <person name="Fu W."/>
            <person name="Wang T."/>
            <person name="Wang B."/>
            <person name="Zhang J."/>
            <person name="Peng Z."/>
            <person name="Li Y."/>
            <person name="Li N."/>
            <person name="Wang J."/>
            <person name="Chen M."/>
            <person name="He Y."/>
            <person name="Tan F."/>
            <person name="Song X."/>
            <person name="Zheng Q."/>
            <person name="Huang R."/>
            <person name="Yang H."/>
            <person name="Du X."/>
            <person name="Chen L."/>
            <person name="Yang M."/>
            <person name="Gaffney P.M."/>
            <person name="Wang S."/>
            <person name="Luo L."/>
            <person name="She Z."/>
            <person name="Ming Y."/>
            <person name="Huang W."/>
            <person name="Zhang S."/>
            <person name="Huang B."/>
            <person name="Zhang Y."/>
            <person name="Qu T."/>
            <person name="Ni P."/>
            <person name="Miao G."/>
            <person name="Wang J."/>
            <person name="Wang Q."/>
            <person name="Steinberg C.E."/>
            <person name="Wang H."/>
            <person name="Li N."/>
            <person name="Qian L."/>
            <person name="Zhang G."/>
            <person name="Li Y."/>
            <person name="Yang H."/>
            <person name="Liu X."/>
            <person name="Wang J."/>
            <person name="Yin Y."/>
            <person name="Wang J."/>
        </authorList>
    </citation>
    <scope>NUCLEOTIDE SEQUENCE [LARGE SCALE GENOMIC DNA]</scope>
    <source>
        <strain evidence="1">05x7-T-G4-1.051#20</strain>
    </source>
</reference>
<accession>K1R334</accession>
<sequence>MVMKHCNIDAVLQIVRPDEAGQDGDGIKFCAKAENENVRKACDGKCPCKPKGYRTPWKPVAAFAHWNMIQYVVKTAKPIPTVAPWDAQWEFHVHNE</sequence>
<proteinExistence type="predicted"/>
<dbReference type="InParanoid" id="K1R334"/>
<organism evidence="1">
    <name type="scientific">Magallana gigas</name>
    <name type="common">Pacific oyster</name>
    <name type="synonym">Crassostrea gigas</name>
    <dbReference type="NCBI Taxonomy" id="29159"/>
    <lineage>
        <taxon>Eukaryota</taxon>
        <taxon>Metazoa</taxon>
        <taxon>Spiralia</taxon>
        <taxon>Lophotrochozoa</taxon>
        <taxon>Mollusca</taxon>
        <taxon>Bivalvia</taxon>
        <taxon>Autobranchia</taxon>
        <taxon>Pteriomorphia</taxon>
        <taxon>Ostreida</taxon>
        <taxon>Ostreoidea</taxon>
        <taxon>Ostreidae</taxon>
        <taxon>Magallana</taxon>
    </lineage>
</organism>
<dbReference type="EMBL" id="JH817875">
    <property type="protein sequence ID" value="EKC28266.1"/>
    <property type="molecule type" value="Genomic_DNA"/>
</dbReference>